<gene>
    <name evidence="1" type="ORF">CURHAP_LOCUS37720</name>
</gene>
<accession>A0A6J5V6N1</accession>
<proteinExistence type="predicted"/>
<dbReference type="EMBL" id="CAEKDK010000006">
    <property type="protein sequence ID" value="CAB4283354.1"/>
    <property type="molecule type" value="Genomic_DNA"/>
</dbReference>
<organism evidence="1 2">
    <name type="scientific">Prunus armeniaca</name>
    <name type="common">Apricot</name>
    <name type="synonym">Armeniaca vulgaris</name>
    <dbReference type="NCBI Taxonomy" id="36596"/>
    <lineage>
        <taxon>Eukaryota</taxon>
        <taxon>Viridiplantae</taxon>
        <taxon>Streptophyta</taxon>
        <taxon>Embryophyta</taxon>
        <taxon>Tracheophyta</taxon>
        <taxon>Spermatophyta</taxon>
        <taxon>Magnoliopsida</taxon>
        <taxon>eudicotyledons</taxon>
        <taxon>Gunneridae</taxon>
        <taxon>Pentapetalae</taxon>
        <taxon>rosids</taxon>
        <taxon>fabids</taxon>
        <taxon>Rosales</taxon>
        <taxon>Rosaceae</taxon>
        <taxon>Amygdaloideae</taxon>
        <taxon>Amygdaleae</taxon>
        <taxon>Prunus</taxon>
    </lineage>
</organism>
<evidence type="ECO:0000313" key="2">
    <source>
        <dbReference type="Proteomes" id="UP000507222"/>
    </source>
</evidence>
<dbReference type="Proteomes" id="UP000507222">
    <property type="component" value="Unassembled WGS sequence"/>
</dbReference>
<evidence type="ECO:0000313" key="1">
    <source>
        <dbReference type="EMBL" id="CAB4283354.1"/>
    </source>
</evidence>
<protein>
    <submittedName>
        <fullName evidence="1">Uncharacterized protein</fullName>
    </submittedName>
</protein>
<sequence length="282" mass="31038">MRKRGPEKVRHGFCRSARVSRGRKLLHLRFRHSVTSPLVSDLPQPSFKPSTFCVFEIVRGSLCGNSECDSPRLLQHVPCRSARAIEEDIRAGVRHIRARVVLGFDPVIKKVLRCCRSALDQPNCSRCRVLRGSTREGLEPGLGLSRRVEGVLVSCQVCKYPCPLGNSPSKGGVRVLGLGYLKIGKHVSVRRPPGLVLAVRAESVATRWLSHGSPLSWAVCQRRVQRTELDFFKGLGLGDSQGAQDPAVSERGLRYWAFGNLGAGPNKFRQGLDVLGLEARSA</sequence>
<reference evidence="1 2" key="1">
    <citation type="submission" date="2020-05" db="EMBL/GenBank/DDBJ databases">
        <authorList>
            <person name="Campoy J."/>
            <person name="Schneeberger K."/>
            <person name="Spophaly S."/>
        </authorList>
    </citation>
    <scope>NUCLEOTIDE SEQUENCE [LARGE SCALE GENOMIC DNA]</scope>
    <source>
        <strain evidence="1">PruArmRojPasFocal</strain>
    </source>
</reference>
<name>A0A6J5V6N1_PRUAR</name>
<dbReference type="AlphaFoldDB" id="A0A6J5V6N1"/>